<comment type="caution">
    <text evidence="2">The sequence shown here is derived from an EMBL/GenBank/DDBJ whole genome shotgun (WGS) entry which is preliminary data.</text>
</comment>
<organism evidence="2 3">
    <name type="scientific">Chryseobacterium phosphatilyticum</name>
    <dbReference type="NCBI Taxonomy" id="475075"/>
    <lineage>
        <taxon>Bacteria</taxon>
        <taxon>Pseudomonadati</taxon>
        <taxon>Bacteroidota</taxon>
        <taxon>Flavobacteriia</taxon>
        <taxon>Flavobacteriales</taxon>
        <taxon>Weeksellaceae</taxon>
        <taxon>Chryseobacterium group</taxon>
        <taxon>Chryseobacterium</taxon>
    </lineage>
</organism>
<dbReference type="EMBL" id="PPED02000003">
    <property type="protein sequence ID" value="PWN69442.1"/>
    <property type="molecule type" value="Genomic_DNA"/>
</dbReference>
<sequence>MNFLKSFLLIFLSFASLDAFAQKHAAKRKVVFIIVDGIAEDMLNKAQIPNLNKITKDGALLKAYVGGEKGGYSETPTISAVGYNSLLTGTWVNKHNVYDNDIKNPNYSYPTIFRLFKEQFPDKKTAVFSTWEDNRTKLIGENLEATGKVKMDFSYDGMEKDTLNFPHDKQSGYIRKIDSLVAEKAAGYIAQNAPDVSWVYLEFTDDMGHRHGDGDILYKAISFEDRLIGKIYDAVKERQTKFGEDWLFVVTTDHGRSASNGKGHGGQSDRERNTWIAINKPNINSYAKNNRVAITDILPTMANFLELKVPVEIQQEIDGIDLIKNRIAYQLKAQLSDTLLKVTWKTTKPSDEWAEVYMTETNNFKNKGKDVYQLLGKTKLGGGQFTYQLKTHHSDIYKIVLKTKEGFLNTWINTHTK</sequence>
<dbReference type="Pfam" id="PF01663">
    <property type="entry name" value="Phosphodiest"/>
    <property type="match status" value="1"/>
</dbReference>
<dbReference type="Gene3D" id="3.40.720.10">
    <property type="entry name" value="Alkaline Phosphatase, subunit A"/>
    <property type="match status" value="1"/>
</dbReference>
<dbReference type="PANTHER" id="PTHR10151">
    <property type="entry name" value="ECTONUCLEOTIDE PYROPHOSPHATASE/PHOSPHODIESTERASE"/>
    <property type="match status" value="1"/>
</dbReference>
<gene>
    <name evidence="2" type="ORF">C1631_015440</name>
</gene>
<evidence type="ECO:0000313" key="2">
    <source>
        <dbReference type="EMBL" id="PWN69442.1"/>
    </source>
</evidence>
<keyword evidence="3" id="KW-1185">Reference proteome</keyword>
<dbReference type="AlphaFoldDB" id="A0A316X6M6"/>
<dbReference type="Proteomes" id="UP000236594">
    <property type="component" value="Unassembled WGS sequence"/>
</dbReference>
<dbReference type="OrthoDB" id="279982at2"/>
<name>A0A316X6M6_9FLAO</name>
<proteinExistence type="predicted"/>
<evidence type="ECO:0000313" key="3">
    <source>
        <dbReference type="Proteomes" id="UP000236594"/>
    </source>
</evidence>
<evidence type="ECO:0000256" key="1">
    <source>
        <dbReference type="SAM" id="SignalP"/>
    </source>
</evidence>
<dbReference type="InterPro" id="IPR017850">
    <property type="entry name" value="Alkaline_phosphatase_core_sf"/>
</dbReference>
<dbReference type="RefSeq" id="WP_109713221.1">
    <property type="nucleotide sequence ID" value="NZ_PPED02000003.1"/>
</dbReference>
<dbReference type="InterPro" id="IPR002591">
    <property type="entry name" value="Phosphodiest/P_Trfase"/>
</dbReference>
<accession>A0A316X6M6</accession>
<dbReference type="SUPFAM" id="SSF53649">
    <property type="entry name" value="Alkaline phosphatase-like"/>
    <property type="match status" value="1"/>
</dbReference>
<protein>
    <submittedName>
        <fullName evidence="2">Nucleotide pyrophosphatase</fullName>
    </submittedName>
</protein>
<dbReference type="GO" id="GO:0016787">
    <property type="term" value="F:hydrolase activity"/>
    <property type="evidence" value="ECO:0007669"/>
    <property type="project" value="UniProtKB-ARBA"/>
</dbReference>
<dbReference type="PANTHER" id="PTHR10151:SF120">
    <property type="entry name" value="BIS(5'-ADENOSYL)-TRIPHOSPHATASE"/>
    <property type="match status" value="1"/>
</dbReference>
<keyword evidence="1" id="KW-0732">Signal</keyword>
<reference evidence="2 3" key="1">
    <citation type="submission" date="2018-04" db="EMBL/GenBank/DDBJ databases">
        <title>Draft Genome Sequence of Phosphate-Solubilizing Chryseobacterium sp. ISE14 that is a Biocontrol and Plant Growth-Promoting Rhizobacterium Isolated from Cucumber.</title>
        <authorList>
            <person name="Jeong J.-J."/>
            <person name="Sang M.K."/>
            <person name="Choi I.-G."/>
            <person name="Kim K.D."/>
        </authorList>
    </citation>
    <scope>NUCLEOTIDE SEQUENCE [LARGE SCALE GENOMIC DNA]</scope>
    <source>
        <strain evidence="2 3">ISE14</strain>
    </source>
</reference>
<feature type="chain" id="PRO_5016451924" evidence="1">
    <location>
        <begin position="22"/>
        <end position="417"/>
    </location>
</feature>
<feature type="signal peptide" evidence="1">
    <location>
        <begin position="1"/>
        <end position="21"/>
    </location>
</feature>